<dbReference type="EMBL" id="AOIN01000034">
    <property type="protein sequence ID" value="ELZ03138.1"/>
    <property type="molecule type" value="Genomic_DNA"/>
</dbReference>
<gene>
    <name evidence="1" type="ORF">C482_03919</name>
</gene>
<evidence type="ECO:0000313" key="2">
    <source>
        <dbReference type="Proteomes" id="UP000011693"/>
    </source>
</evidence>
<organism evidence="1 2">
    <name type="scientific">Natrialba chahannaoensis JCM 10990</name>
    <dbReference type="NCBI Taxonomy" id="1227492"/>
    <lineage>
        <taxon>Archaea</taxon>
        <taxon>Methanobacteriati</taxon>
        <taxon>Methanobacteriota</taxon>
        <taxon>Stenosarchaea group</taxon>
        <taxon>Halobacteria</taxon>
        <taxon>Halobacteriales</taxon>
        <taxon>Natrialbaceae</taxon>
        <taxon>Natrialba</taxon>
    </lineage>
</organism>
<dbReference type="AlphaFoldDB" id="M0AYT8"/>
<reference evidence="1 2" key="1">
    <citation type="journal article" date="2014" name="PLoS Genet.">
        <title>Phylogenetically driven sequencing of extremely halophilic archaea reveals strategies for static and dynamic osmo-response.</title>
        <authorList>
            <person name="Becker E.A."/>
            <person name="Seitzer P.M."/>
            <person name="Tritt A."/>
            <person name="Larsen D."/>
            <person name="Krusor M."/>
            <person name="Yao A.I."/>
            <person name="Wu D."/>
            <person name="Madern D."/>
            <person name="Eisen J.A."/>
            <person name="Darling A.E."/>
            <person name="Facciotti M.T."/>
        </authorList>
    </citation>
    <scope>NUCLEOTIDE SEQUENCE [LARGE SCALE GENOMIC DNA]</scope>
    <source>
        <strain evidence="1 2">JCM 10990</strain>
    </source>
</reference>
<sequence length="62" mass="7348">MTKVHNLRRLQQWKPQRLLQLLLANTLLQYRQQLKTMNTQFMGNKLLPTKGAKLLNTMKISI</sequence>
<comment type="caution">
    <text evidence="1">The sequence shown here is derived from an EMBL/GenBank/DDBJ whole genome shotgun (WGS) entry which is preliminary data.</text>
</comment>
<name>M0AYT8_9EURY</name>
<protein>
    <submittedName>
        <fullName evidence="1">Uncharacterized protein</fullName>
    </submittedName>
</protein>
<evidence type="ECO:0000313" key="1">
    <source>
        <dbReference type="EMBL" id="ELZ03138.1"/>
    </source>
</evidence>
<accession>M0AYT8</accession>
<dbReference type="Proteomes" id="UP000011693">
    <property type="component" value="Unassembled WGS sequence"/>
</dbReference>
<keyword evidence="2" id="KW-1185">Reference proteome</keyword>
<proteinExistence type="predicted"/>